<dbReference type="Gene3D" id="4.10.60.10">
    <property type="entry name" value="Zinc finger, CCHC-type"/>
    <property type="match status" value="1"/>
</dbReference>
<name>A0A4Y2HQC1_ARAVE</name>
<dbReference type="GO" id="GO:0008270">
    <property type="term" value="F:zinc ion binding"/>
    <property type="evidence" value="ECO:0007669"/>
    <property type="project" value="UniProtKB-KW"/>
</dbReference>
<dbReference type="InterPro" id="IPR012337">
    <property type="entry name" value="RNaseH-like_sf"/>
</dbReference>
<dbReference type="AlphaFoldDB" id="A0A4Y2HQC1"/>
<feature type="domain" description="RNase H type-1" evidence="4">
    <location>
        <begin position="941"/>
        <end position="1068"/>
    </location>
</feature>
<dbReference type="SMART" id="SM00343">
    <property type="entry name" value="ZnF_C2HC"/>
    <property type="match status" value="2"/>
</dbReference>
<evidence type="ECO:0000259" key="3">
    <source>
        <dbReference type="PROSITE" id="PS50158"/>
    </source>
</evidence>
<dbReference type="InterPro" id="IPR036691">
    <property type="entry name" value="Endo/exonu/phosph_ase_sf"/>
</dbReference>
<dbReference type="PROSITE" id="PS50158">
    <property type="entry name" value="ZF_CCHC"/>
    <property type="match status" value="1"/>
</dbReference>
<evidence type="ECO:0000313" key="5">
    <source>
        <dbReference type="EMBL" id="GBM67586.1"/>
    </source>
</evidence>
<reference evidence="5 6" key="1">
    <citation type="journal article" date="2019" name="Sci. Rep.">
        <title>Orb-weaving spider Araneus ventricosus genome elucidates the spidroin gene catalogue.</title>
        <authorList>
            <person name="Kono N."/>
            <person name="Nakamura H."/>
            <person name="Ohtoshi R."/>
            <person name="Moran D.A.P."/>
            <person name="Shinohara A."/>
            <person name="Yoshida Y."/>
            <person name="Fujiwara M."/>
            <person name="Mori M."/>
            <person name="Tomita M."/>
            <person name="Arakawa K."/>
        </authorList>
    </citation>
    <scope>NUCLEOTIDE SEQUENCE [LARGE SCALE GENOMIC DNA]</scope>
</reference>
<dbReference type="InterPro" id="IPR005135">
    <property type="entry name" value="Endo/exonuclease/phosphatase"/>
</dbReference>
<keyword evidence="6" id="KW-1185">Reference proteome</keyword>
<dbReference type="InterPro" id="IPR001878">
    <property type="entry name" value="Znf_CCHC"/>
</dbReference>
<dbReference type="PROSITE" id="PS50879">
    <property type="entry name" value="RNASE_H_1"/>
    <property type="match status" value="1"/>
</dbReference>
<comment type="caution">
    <text evidence="5">The sequence shown here is derived from an EMBL/GenBank/DDBJ whole genome shotgun (WGS) entry which is preliminary data.</text>
</comment>
<dbReference type="GO" id="GO:0003676">
    <property type="term" value="F:nucleic acid binding"/>
    <property type="evidence" value="ECO:0007669"/>
    <property type="project" value="InterPro"/>
</dbReference>
<evidence type="ECO:0000256" key="1">
    <source>
        <dbReference type="PROSITE-ProRule" id="PRU00047"/>
    </source>
</evidence>
<feature type="domain" description="CCHC-type" evidence="3">
    <location>
        <begin position="329"/>
        <end position="342"/>
    </location>
</feature>
<dbReference type="Proteomes" id="UP000499080">
    <property type="component" value="Unassembled WGS sequence"/>
</dbReference>
<sequence length="1214" mass="140540">MATRRSKSELAKHTAKTNTGENDSEDSESDERRMIGDDRDREEASRSNVAQKVDDLRARSLSENPSDKISDLESDEMLDGLMQKALTAERKIQASLSMSKLSKEKQEEIRSSLQDLFKVCWEQQVLVTHLMGRVSALETKKDKPSYAQVLEKPRDRNRSRSRIRKQYNVMIYPKSEQSSEHTRREVQYKISPSKSAFRVNGVKNLRKGGIIVNTPTEEDINKLIQEFVKLDELSTKYEITRPTLKTPSIIIFNVVENTTEAELISRLKEQNDELVYSELICRTSFPARIGRNWIVSLDPASFREIMKKKKINFNWTRLNFKENSKLTQCFKCARFGHVAKFCNDDEFKDSPGICMNCGDKDHKQNDCVKEASCKNCLRHNQKFKSKHDTKHASNASTCKIRVKEIDLQKSLNDPYYWENKVIDFPATFRTYFVSSRPLAGFIISNPNLSVFPIRVSRKLVVLKITLRDEDWIFATLYCPPSHNISDDLDNLTPLIIQNPNFKTILLGDFNAKSPLWGPSDRNKRGEILTHFADQFDFTIVNDSNSLPTFIGPMGNSWIDLLLIRNLEINHISGGKIDDRITFSDHQIMDFFLCCTTTKTNSKTLNWSLDKLNFLDFKVHLNEFLDKCKKYDIDFEDSIDLIQNQLIKVCSMSRKKARNKERRDAVWWNTELEIQRSYTRALRRRFQSTYNPDLRLRRQVKFKCELAKYTKMIAKAKRTSFRNFLKDIVKVNTFDSFYRLIKHSTNLFKDLGCIKLADWSFTTSFGQNLQAILFHHFPILDSIQTCVNSGNNTFPKITYEELKFVLNEISPNKAPGPDGLTHGVIKQMINTDPELFLQIFNNCLLKGIFPKCWKRTRVALIPKEGKDLSLPSSYRPICLLPTWGRFSIKSLPNDCLMSSKEDSGISIENREYTVREFDIINPYAFPLWDVTPFSWKISKLSCEKCKTIYTDGSGLGGNIGSGLICFDEEENILWQEEVRLNDEASVFLAEAFAIKLALLRVQDNERLKIFTDSQSVLQSLESSQIHASVILDIKNILKNKKCIEFYWVKAHIGIRGNEMADVLAKNATRRENIDHIVKIPKSWVNHQFKLLALKKWQQRWEGSQNSRFLFGMMPNINTKRCYGDFFINQILTTHGCFPQHQHRLFGKSPDCFCGRDFGTIIHYVYGCSKYNNIREKFFPRNFPSLGILELVTHFSAKKGLRLIVQDLFELSVSTL</sequence>
<dbReference type="InterPro" id="IPR036875">
    <property type="entry name" value="Znf_CCHC_sf"/>
</dbReference>
<dbReference type="SUPFAM" id="SSF56219">
    <property type="entry name" value="DNase I-like"/>
    <property type="match status" value="1"/>
</dbReference>
<dbReference type="Gene3D" id="3.60.10.10">
    <property type="entry name" value="Endonuclease/exonuclease/phosphatase"/>
    <property type="match status" value="1"/>
</dbReference>
<dbReference type="InterPro" id="IPR036397">
    <property type="entry name" value="RNaseH_sf"/>
</dbReference>
<feature type="compositionally biased region" description="Basic and acidic residues" evidence="2">
    <location>
        <begin position="52"/>
        <end position="71"/>
    </location>
</feature>
<dbReference type="Pfam" id="PF14529">
    <property type="entry name" value="Exo_endo_phos_2"/>
    <property type="match status" value="1"/>
</dbReference>
<dbReference type="Pfam" id="PF00075">
    <property type="entry name" value="RNase_H"/>
    <property type="match status" value="1"/>
</dbReference>
<accession>A0A4Y2HQC1</accession>
<dbReference type="InterPro" id="IPR002156">
    <property type="entry name" value="RNaseH_domain"/>
</dbReference>
<protein>
    <recommendedName>
        <fullName evidence="7">RNase H type-1 domain-containing protein</fullName>
    </recommendedName>
</protein>
<dbReference type="SUPFAM" id="SSF53098">
    <property type="entry name" value="Ribonuclease H-like"/>
    <property type="match status" value="1"/>
</dbReference>
<dbReference type="SUPFAM" id="SSF57756">
    <property type="entry name" value="Retrovirus zinc finger-like domains"/>
    <property type="match status" value="1"/>
</dbReference>
<feature type="region of interest" description="Disordered" evidence="2">
    <location>
        <begin position="142"/>
        <end position="161"/>
    </location>
</feature>
<keyword evidence="1" id="KW-0863">Zinc-finger</keyword>
<feature type="compositionally biased region" description="Basic and acidic residues" evidence="2">
    <location>
        <begin position="30"/>
        <end position="45"/>
    </location>
</feature>
<evidence type="ECO:0000256" key="2">
    <source>
        <dbReference type="SAM" id="MobiDB-lite"/>
    </source>
</evidence>
<feature type="region of interest" description="Disordered" evidence="2">
    <location>
        <begin position="1"/>
        <end position="71"/>
    </location>
</feature>
<gene>
    <name evidence="5" type="primary">R1A1-elementORF2_458</name>
    <name evidence="5" type="ORF">AVEN_73715_1</name>
</gene>
<proteinExistence type="predicted"/>
<evidence type="ECO:0008006" key="7">
    <source>
        <dbReference type="Google" id="ProtNLM"/>
    </source>
</evidence>
<dbReference type="InterPro" id="IPR052560">
    <property type="entry name" value="RdDP_mobile_element"/>
</dbReference>
<dbReference type="OrthoDB" id="6437148at2759"/>
<organism evidence="5 6">
    <name type="scientific">Araneus ventricosus</name>
    <name type="common">Orbweaver spider</name>
    <name type="synonym">Epeira ventricosa</name>
    <dbReference type="NCBI Taxonomy" id="182803"/>
    <lineage>
        <taxon>Eukaryota</taxon>
        <taxon>Metazoa</taxon>
        <taxon>Ecdysozoa</taxon>
        <taxon>Arthropoda</taxon>
        <taxon>Chelicerata</taxon>
        <taxon>Arachnida</taxon>
        <taxon>Araneae</taxon>
        <taxon>Araneomorphae</taxon>
        <taxon>Entelegynae</taxon>
        <taxon>Araneoidea</taxon>
        <taxon>Araneidae</taxon>
        <taxon>Araneus</taxon>
    </lineage>
</organism>
<evidence type="ECO:0000313" key="6">
    <source>
        <dbReference type="Proteomes" id="UP000499080"/>
    </source>
</evidence>
<dbReference type="PANTHER" id="PTHR36688:SF1">
    <property type="entry name" value="ENDONUCLEASE_EXONUCLEASE_PHOSPHATASE DOMAIN-CONTAINING PROTEIN"/>
    <property type="match status" value="1"/>
</dbReference>
<dbReference type="PANTHER" id="PTHR36688">
    <property type="entry name" value="ENDO/EXONUCLEASE/PHOSPHATASE DOMAIN-CONTAINING PROTEIN"/>
    <property type="match status" value="1"/>
</dbReference>
<dbReference type="Gene3D" id="3.30.420.10">
    <property type="entry name" value="Ribonuclease H-like superfamily/Ribonuclease H"/>
    <property type="match status" value="1"/>
</dbReference>
<dbReference type="CDD" id="cd09276">
    <property type="entry name" value="Rnase_HI_RT_non_LTR"/>
    <property type="match status" value="1"/>
</dbReference>
<keyword evidence="1" id="KW-0862">Zinc</keyword>
<dbReference type="EMBL" id="BGPR01002090">
    <property type="protein sequence ID" value="GBM67586.1"/>
    <property type="molecule type" value="Genomic_DNA"/>
</dbReference>
<feature type="compositionally biased region" description="Basic and acidic residues" evidence="2">
    <location>
        <begin position="1"/>
        <end position="12"/>
    </location>
</feature>
<evidence type="ECO:0000259" key="4">
    <source>
        <dbReference type="PROSITE" id="PS50879"/>
    </source>
</evidence>
<dbReference type="GO" id="GO:0004523">
    <property type="term" value="F:RNA-DNA hybrid ribonuclease activity"/>
    <property type="evidence" value="ECO:0007669"/>
    <property type="project" value="InterPro"/>
</dbReference>
<keyword evidence="1" id="KW-0479">Metal-binding</keyword>